<evidence type="ECO:0000313" key="1">
    <source>
        <dbReference type="EMBL" id="PYF42247.1"/>
    </source>
</evidence>
<name>A0A318U7J5_9BACT</name>
<dbReference type="Proteomes" id="UP000247715">
    <property type="component" value="Unassembled WGS sequence"/>
</dbReference>
<organism evidence="1 2">
    <name type="scientific">Metamycoplasma alkalescens</name>
    <dbReference type="NCBI Taxonomy" id="45363"/>
    <lineage>
        <taxon>Bacteria</taxon>
        <taxon>Bacillati</taxon>
        <taxon>Mycoplasmatota</taxon>
        <taxon>Mycoplasmoidales</taxon>
        <taxon>Metamycoplasmataceae</taxon>
        <taxon>Metamycoplasma</taxon>
    </lineage>
</organism>
<evidence type="ECO:0000313" key="2">
    <source>
        <dbReference type="Proteomes" id="UP000247715"/>
    </source>
</evidence>
<protein>
    <submittedName>
        <fullName evidence="1">Uncharacterized protein</fullName>
    </submittedName>
</protein>
<proteinExistence type="predicted"/>
<dbReference type="RefSeq" id="WP_110858433.1">
    <property type="nucleotide sequence ID" value="NZ_LS991949.1"/>
</dbReference>
<dbReference type="EMBL" id="QKLP01000012">
    <property type="protein sequence ID" value="PYF42247.1"/>
    <property type="molecule type" value="Genomic_DNA"/>
</dbReference>
<comment type="caution">
    <text evidence="1">The sequence shown here is derived from an EMBL/GenBank/DDBJ whole genome shotgun (WGS) entry which is preliminary data.</text>
</comment>
<dbReference type="AlphaFoldDB" id="A0A318U7J5"/>
<reference evidence="1 2" key="1">
    <citation type="submission" date="2018-06" db="EMBL/GenBank/DDBJ databases">
        <title>Genomic Encyclopedia of Archaeal and Bacterial Type Strains, Phase II (KMG-II): from individual species to whole genera.</title>
        <authorList>
            <person name="Goeker M."/>
        </authorList>
    </citation>
    <scope>NUCLEOTIDE SEQUENCE [LARGE SCALE GENOMIC DNA]</scope>
    <source>
        <strain evidence="1 2">ATCC 29103</strain>
    </source>
</reference>
<accession>A0A318U7J5</accession>
<sequence>MLFYGSNLNIREALPELLKKPKGQRNWLFRILNFLAELVIDAVSGLITVLSGNKFIGDFVRIFLGVINDLVLPTIFGYEIEWQEIGQNALFRGLIFGSRLGLKHLRKIKKVNKVLGFKKVIQKAQTIARFISNPASAVNYVVNKSTYGLKKVLMKKFGKEAGIRTIKIIRNIFKFSIKATAFTSGFIAAKDKKEFLLNRLNNYGVAAIKKFSKSIIRKSVFKNLKKMKSREDLKKIMSSADKTWIDFQGASKWIDGLKIASDTWIYEETNQTLSYFVFFNKQATNYKKSLLFFNRPIEEFQNFLDAKSKGKFYLDNLAWGWEVGKAINKKSELAIKKLENTKYSEHFLSSIKEFDKNSKEVVENLKDNFKVLSSARNRFLGNKVVVEWNDNKVSFLDRRGFQTEEKYNNFFLNKQNKIKSISKPVTLVKSIKKL</sequence>
<gene>
    <name evidence="1" type="ORF">BCF88_1127</name>
</gene>